<dbReference type="Pfam" id="PF20216">
    <property type="entry name" value="DUF6576"/>
    <property type="match status" value="1"/>
</dbReference>
<dbReference type="Gene3D" id="1.20.1540.10">
    <property type="entry name" value="Rhomboid-like"/>
    <property type="match status" value="1"/>
</dbReference>
<gene>
    <name evidence="10" type="ORF">METZ01_LOCUS340672</name>
</gene>
<organism evidence="10">
    <name type="scientific">marine metagenome</name>
    <dbReference type="NCBI Taxonomy" id="408172"/>
    <lineage>
        <taxon>unclassified sequences</taxon>
        <taxon>metagenomes</taxon>
        <taxon>ecological metagenomes</taxon>
    </lineage>
</organism>
<comment type="similarity">
    <text evidence="2">Belongs to the peptidase S54 family.</text>
</comment>
<proteinExistence type="inferred from homology"/>
<feature type="transmembrane region" description="Helical" evidence="7">
    <location>
        <begin position="61"/>
        <end position="80"/>
    </location>
</feature>
<keyword evidence="6 7" id="KW-0472">Membrane</keyword>
<dbReference type="Pfam" id="PF01694">
    <property type="entry name" value="Rhomboid"/>
    <property type="match status" value="1"/>
</dbReference>
<dbReference type="EMBL" id="UINC01116228">
    <property type="protein sequence ID" value="SVC87818.1"/>
    <property type="molecule type" value="Genomic_DNA"/>
</dbReference>
<dbReference type="PANTHER" id="PTHR43731:SF14">
    <property type="entry name" value="PRESENILIN-ASSOCIATED RHOMBOID-LIKE PROTEIN, MITOCHONDRIAL"/>
    <property type="match status" value="1"/>
</dbReference>
<evidence type="ECO:0000259" key="8">
    <source>
        <dbReference type="Pfam" id="PF01694"/>
    </source>
</evidence>
<feature type="transmembrane region" description="Helical" evidence="7">
    <location>
        <begin position="92"/>
        <end position="115"/>
    </location>
</feature>
<evidence type="ECO:0000256" key="7">
    <source>
        <dbReference type="SAM" id="Phobius"/>
    </source>
</evidence>
<name>A0A382QSD8_9ZZZZ</name>
<feature type="transmembrane region" description="Helical" evidence="7">
    <location>
        <begin position="127"/>
        <end position="150"/>
    </location>
</feature>
<dbReference type="SUPFAM" id="SSF144091">
    <property type="entry name" value="Rhomboid-like"/>
    <property type="match status" value="1"/>
</dbReference>
<evidence type="ECO:0000256" key="3">
    <source>
        <dbReference type="ARBA" id="ARBA00022692"/>
    </source>
</evidence>
<dbReference type="GO" id="GO:0004252">
    <property type="term" value="F:serine-type endopeptidase activity"/>
    <property type="evidence" value="ECO:0007669"/>
    <property type="project" value="InterPro"/>
</dbReference>
<dbReference type="InterPro" id="IPR022764">
    <property type="entry name" value="Peptidase_S54_rhomboid_dom"/>
</dbReference>
<feature type="transmembrane region" description="Helical" evidence="7">
    <location>
        <begin position="200"/>
        <end position="224"/>
    </location>
</feature>
<dbReference type="PANTHER" id="PTHR43731">
    <property type="entry name" value="RHOMBOID PROTEASE"/>
    <property type="match status" value="1"/>
</dbReference>
<sequence length="302" mass="33948">MREPEWRPEAAQGGISWCLKLIIINIVFFVLQQREGFEDNLVLYHNQLAQGKVWQLLTFQFLHGGLFHLLINCAMIWFIGRQIEESLGKIKFLSIYLIAGIFGGLFQCMLAWAGINEVVRMVDGEMVKMVVGVVGASAGIFGLLAAFAMLHWNRELTLLIMFILPVRMKAKYLLVALAVIGVLGIVSSDPGIAHGAHLGGMVWGVLFILFFIQGGTMSGAPPLWNRIRERRSFNKSRSRKVVTVDGGARAYSKGDRSYDDPQEDLFKDQVDPILDKISAQGFSSLTDEERNILEKARERMMR</sequence>
<evidence type="ECO:0000256" key="6">
    <source>
        <dbReference type="ARBA" id="ARBA00023136"/>
    </source>
</evidence>
<evidence type="ECO:0000256" key="1">
    <source>
        <dbReference type="ARBA" id="ARBA00004141"/>
    </source>
</evidence>
<dbReference type="InterPro" id="IPR046483">
    <property type="entry name" value="DUF6576"/>
</dbReference>
<dbReference type="InterPro" id="IPR050925">
    <property type="entry name" value="Rhomboid_protease_S54"/>
</dbReference>
<evidence type="ECO:0000256" key="4">
    <source>
        <dbReference type="ARBA" id="ARBA00022801"/>
    </source>
</evidence>
<feature type="domain" description="Peptidase S54 rhomboid" evidence="8">
    <location>
        <begin position="51"/>
        <end position="212"/>
    </location>
</feature>
<keyword evidence="4" id="KW-0378">Hydrolase</keyword>
<dbReference type="AlphaFoldDB" id="A0A382QSD8"/>
<evidence type="ECO:0000256" key="2">
    <source>
        <dbReference type="ARBA" id="ARBA00009045"/>
    </source>
</evidence>
<evidence type="ECO:0000259" key="9">
    <source>
        <dbReference type="Pfam" id="PF20216"/>
    </source>
</evidence>
<protein>
    <submittedName>
        <fullName evidence="10">Uncharacterized protein</fullName>
    </submittedName>
</protein>
<dbReference type="InterPro" id="IPR035952">
    <property type="entry name" value="Rhomboid-like_sf"/>
</dbReference>
<feature type="transmembrane region" description="Helical" evidence="7">
    <location>
        <begin position="170"/>
        <end position="188"/>
    </location>
</feature>
<reference evidence="10" key="1">
    <citation type="submission" date="2018-05" db="EMBL/GenBank/DDBJ databases">
        <authorList>
            <person name="Lanie J.A."/>
            <person name="Ng W.-L."/>
            <person name="Kazmierczak K.M."/>
            <person name="Andrzejewski T.M."/>
            <person name="Davidsen T.M."/>
            <person name="Wayne K.J."/>
            <person name="Tettelin H."/>
            <person name="Glass J.I."/>
            <person name="Rusch D."/>
            <person name="Podicherti R."/>
            <person name="Tsui H.-C.T."/>
            <person name="Winkler M.E."/>
        </authorList>
    </citation>
    <scope>NUCLEOTIDE SEQUENCE</scope>
</reference>
<keyword evidence="5 7" id="KW-1133">Transmembrane helix</keyword>
<evidence type="ECO:0000313" key="10">
    <source>
        <dbReference type="EMBL" id="SVC87818.1"/>
    </source>
</evidence>
<keyword evidence="3 7" id="KW-0812">Transmembrane</keyword>
<feature type="transmembrane region" description="Helical" evidence="7">
    <location>
        <begin position="12"/>
        <end position="31"/>
    </location>
</feature>
<comment type="subcellular location">
    <subcellularLocation>
        <location evidence="1">Membrane</location>
        <topology evidence="1">Multi-pass membrane protein</topology>
    </subcellularLocation>
</comment>
<feature type="domain" description="DUF6576" evidence="9">
    <location>
        <begin position="268"/>
        <end position="295"/>
    </location>
</feature>
<evidence type="ECO:0000256" key="5">
    <source>
        <dbReference type="ARBA" id="ARBA00022989"/>
    </source>
</evidence>
<accession>A0A382QSD8</accession>
<dbReference type="GO" id="GO:0016020">
    <property type="term" value="C:membrane"/>
    <property type="evidence" value="ECO:0007669"/>
    <property type="project" value="UniProtKB-SubCell"/>
</dbReference>